<feature type="region of interest" description="Disordered" evidence="1">
    <location>
        <begin position="124"/>
        <end position="159"/>
    </location>
</feature>
<sequence>MVSDTGHSKLCSCIGYAIRKAAILKVPSDVENHLKAAMNMLRQAGDDCRQQLREQLQDFSYEPLRTSGTPDAPLATTLNLAELLFPHDGEPEQAQGERRDPTAGDPNIRKPAMLKHLRETAIVQDTDAMDTGEPNQHKRDNHDLRSGDSCEPNTFPSLRDDPEGFVRHFVAQAKSDAEVVKGLQAILSDLQREHREAPRGERRSWLIRLCVILREEIRKHGGTVWTQLISDILLPLGPICPLNSVQCSGCAVFQDTCTECQGGFVHQDKHCIACADILGWQSDSGLPCGALTSEDCNDRVVNGLSSNQACCRCHGGHREATPFHYPDVRFEVGGDLELRPMPRTADRYSLDKCPLATHNLTMDSTTGKLGCH</sequence>
<protein>
    <submittedName>
        <fullName evidence="2">Uncharacterized protein</fullName>
    </submittedName>
</protein>
<dbReference type="AlphaFoldDB" id="A0A812UQ97"/>
<name>A0A812UQ97_9DINO</name>
<organism evidence="2 3">
    <name type="scientific">Symbiodinium natans</name>
    <dbReference type="NCBI Taxonomy" id="878477"/>
    <lineage>
        <taxon>Eukaryota</taxon>
        <taxon>Sar</taxon>
        <taxon>Alveolata</taxon>
        <taxon>Dinophyceae</taxon>
        <taxon>Suessiales</taxon>
        <taxon>Symbiodiniaceae</taxon>
        <taxon>Symbiodinium</taxon>
    </lineage>
</organism>
<evidence type="ECO:0000313" key="3">
    <source>
        <dbReference type="Proteomes" id="UP000604046"/>
    </source>
</evidence>
<reference evidence="2" key="1">
    <citation type="submission" date="2021-02" db="EMBL/GenBank/DDBJ databases">
        <authorList>
            <person name="Dougan E. K."/>
            <person name="Rhodes N."/>
            <person name="Thang M."/>
            <person name="Chan C."/>
        </authorList>
    </citation>
    <scope>NUCLEOTIDE SEQUENCE</scope>
</reference>
<evidence type="ECO:0000313" key="2">
    <source>
        <dbReference type="EMBL" id="CAE7578830.1"/>
    </source>
</evidence>
<proteinExistence type="predicted"/>
<feature type="compositionally biased region" description="Basic and acidic residues" evidence="1">
    <location>
        <begin position="135"/>
        <end position="148"/>
    </location>
</feature>
<keyword evidence="3" id="KW-1185">Reference proteome</keyword>
<feature type="compositionally biased region" description="Basic and acidic residues" evidence="1">
    <location>
        <begin position="89"/>
        <end position="102"/>
    </location>
</feature>
<evidence type="ECO:0000256" key="1">
    <source>
        <dbReference type="SAM" id="MobiDB-lite"/>
    </source>
</evidence>
<gene>
    <name evidence="2" type="ORF">SNAT2548_LOCUS33026</name>
</gene>
<accession>A0A812UQ97</accession>
<feature type="region of interest" description="Disordered" evidence="1">
    <location>
        <begin position="89"/>
        <end position="109"/>
    </location>
</feature>
<comment type="caution">
    <text evidence="2">The sequence shown here is derived from an EMBL/GenBank/DDBJ whole genome shotgun (WGS) entry which is preliminary data.</text>
</comment>
<dbReference type="EMBL" id="CAJNDS010002736">
    <property type="protein sequence ID" value="CAE7578830.1"/>
    <property type="molecule type" value="Genomic_DNA"/>
</dbReference>
<dbReference type="Proteomes" id="UP000604046">
    <property type="component" value="Unassembled WGS sequence"/>
</dbReference>